<reference evidence="2 3" key="1">
    <citation type="journal article" date="2015" name="Genome Announc.">
        <title>Expanding the biotechnology potential of lactobacilli through comparative genomics of 213 strains and associated genera.</title>
        <authorList>
            <person name="Sun Z."/>
            <person name="Harris H.M."/>
            <person name="McCann A."/>
            <person name="Guo C."/>
            <person name="Argimon S."/>
            <person name="Zhang W."/>
            <person name="Yang X."/>
            <person name="Jeffery I.B."/>
            <person name="Cooney J.C."/>
            <person name="Kagawa T.F."/>
            <person name="Liu W."/>
            <person name="Song Y."/>
            <person name="Salvetti E."/>
            <person name="Wrobel A."/>
            <person name="Rasinkangas P."/>
            <person name="Parkhill J."/>
            <person name="Rea M.C."/>
            <person name="O'Sullivan O."/>
            <person name="Ritari J."/>
            <person name="Douillard F.P."/>
            <person name="Paul Ross R."/>
            <person name="Yang R."/>
            <person name="Briner A.E."/>
            <person name="Felis G.E."/>
            <person name="de Vos W.M."/>
            <person name="Barrangou R."/>
            <person name="Klaenhammer T.R."/>
            <person name="Caufield P.W."/>
            <person name="Cui Y."/>
            <person name="Zhang H."/>
            <person name="O'Toole P.W."/>
        </authorList>
    </citation>
    <scope>NUCLEOTIDE SEQUENCE [LARGE SCALE GENOMIC DNA]</scope>
    <source>
        <strain evidence="2 3">DSM 20634</strain>
    </source>
</reference>
<sequence length="64" mass="7279">MDIIIAIGGGLFMLGLFVIALNTRVRYGWFFRHYESRNRGANIVGILMILLGLIIMLIKIKLND</sequence>
<gene>
    <name evidence="2" type="ORF">FC26_GL000437</name>
</gene>
<dbReference type="Proteomes" id="UP000051733">
    <property type="component" value="Unassembled WGS sequence"/>
</dbReference>
<name>A0A0R2A283_9LACO</name>
<evidence type="ECO:0000313" key="3">
    <source>
        <dbReference type="Proteomes" id="UP000051733"/>
    </source>
</evidence>
<evidence type="ECO:0000256" key="1">
    <source>
        <dbReference type="SAM" id="Phobius"/>
    </source>
</evidence>
<proteinExistence type="predicted"/>
<comment type="caution">
    <text evidence="2">The sequence shown here is derived from an EMBL/GenBank/DDBJ whole genome shotgun (WGS) entry which is preliminary data.</text>
</comment>
<dbReference type="AlphaFoldDB" id="A0A0R2A283"/>
<evidence type="ECO:0008006" key="4">
    <source>
        <dbReference type="Google" id="ProtNLM"/>
    </source>
</evidence>
<keyword evidence="1" id="KW-0812">Transmembrane</keyword>
<feature type="transmembrane region" description="Helical" evidence="1">
    <location>
        <begin position="43"/>
        <end position="62"/>
    </location>
</feature>
<dbReference type="STRING" id="1423813.FC26_GL000437"/>
<organism evidence="2 3">
    <name type="scientific">Paucilactobacillus vaccinostercus DSM 20634</name>
    <dbReference type="NCBI Taxonomy" id="1423813"/>
    <lineage>
        <taxon>Bacteria</taxon>
        <taxon>Bacillati</taxon>
        <taxon>Bacillota</taxon>
        <taxon>Bacilli</taxon>
        <taxon>Lactobacillales</taxon>
        <taxon>Lactobacillaceae</taxon>
        <taxon>Paucilactobacillus</taxon>
    </lineage>
</organism>
<dbReference type="EMBL" id="AYYY01000062">
    <property type="protein sequence ID" value="KRM60629.1"/>
    <property type="molecule type" value="Genomic_DNA"/>
</dbReference>
<dbReference type="RefSeq" id="WP_057780350.1">
    <property type="nucleotide sequence ID" value="NZ_AYYY01000062.1"/>
</dbReference>
<keyword evidence="3" id="KW-1185">Reference proteome</keyword>
<keyword evidence="1" id="KW-0472">Membrane</keyword>
<evidence type="ECO:0000313" key="2">
    <source>
        <dbReference type="EMBL" id="KRM60629.1"/>
    </source>
</evidence>
<protein>
    <recommendedName>
        <fullName evidence="4">Immunity protein</fullName>
    </recommendedName>
</protein>
<accession>A0A0R2A283</accession>
<feature type="transmembrane region" description="Helical" evidence="1">
    <location>
        <begin position="6"/>
        <end position="23"/>
    </location>
</feature>
<keyword evidence="1" id="KW-1133">Transmembrane helix</keyword>
<dbReference type="OrthoDB" id="9929090at2"/>
<dbReference type="PATRIC" id="fig|1423813.3.peg.446"/>